<sequence length="184" mass="20936">EESTKRQQHPSHGFLTKLTTNFKRPTTISLSTPAEVKDTSSITNTTATTTVDNHLSNIDNRNFRRQPFFNVTRVSLTRPPHQELYAKMQQEDDEDCDKPSISYISEKRTPQHQQQLKMYNIEEDMHMSDDNYNNNSLHINPSSNDDGEEMILTAAKLTPLIISSPTTDNTPYISSTSATNNSRC</sequence>
<organism evidence="2 4">
    <name type="scientific">Rotaria sordida</name>
    <dbReference type="NCBI Taxonomy" id="392033"/>
    <lineage>
        <taxon>Eukaryota</taxon>
        <taxon>Metazoa</taxon>
        <taxon>Spiralia</taxon>
        <taxon>Gnathifera</taxon>
        <taxon>Rotifera</taxon>
        <taxon>Eurotatoria</taxon>
        <taxon>Bdelloidea</taxon>
        <taxon>Philodinida</taxon>
        <taxon>Philodinidae</taxon>
        <taxon>Rotaria</taxon>
    </lineage>
</organism>
<protein>
    <submittedName>
        <fullName evidence="2">Uncharacterized protein</fullName>
    </submittedName>
</protein>
<evidence type="ECO:0000313" key="4">
    <source>
        <dbReference type="Proteomes" id="UP000663854"/>
    </source>
</evidence>
<keyword evidence="5" id="KW-1185">Reference proteome</keyword>
<proteinExistence type="predicted"/>
<comment type="caution">
    <text evidence="2">The sequence shown here is derived from an EMBL/GenBank/DDBJ whole genome shotgun (WGS) entry which is preliminary data.</text>
</comment>
<evidence type="ECO:0000313" key="2">
    <source>
        <dbReference type="EMBL" id="CAF1413562.1"/>
    </source>
</evidence>
<evidence type="ECO:0000313" key="5">
    <source>
        <dbReference type="Proteomes" id="UP000663870"/>
    </source>
</evidence>
<dbReference type="AlphaFoldDB" id="A0A815M619"/>
<name>A0A815M619_9BILA</name>
<evidence type="ECO:0000313" key="3">
    <source>
        <dbReference type="EMBL" id="CAF1628119.1"/>
    </source>
</evidence>
<gene>
    <name evidence="3" type="ORF">JXQ802_LOCUS51438</name>
    <name evidence="2" type="ORF">PYM288_LOCUS35197</name>
</gene>
<feature type="non-terminal residue" evidence="2">
    <location>
        <position position="1"/>
    </location>
</feature>
<accession>A0A815M619</accession>
<reference evidence="2" key="1">
    <citation type="submission" date="2021-02" db="EMBL/GenBank/DDBJ databases">
        <authorList>
            <person name="Nowell W R."/>
        </authorList>
    </citation>
    <scope>NUCLEOTIDE SEQUENCE</scope>
</reference>
<dbReference type="EMBL" id="CAJNOL010007421">
    <property type="protein sequence ID" value="CAF1628119.1"/>
    <property type="molecule type" value="Genomic_DNA"/>
</dbReference>
<feature type="region of interest" description="Disordered" evidence="1">
    <location>
        <begin position="163"/>
        <end position="184"/>
    </location>
</feature>
<dbReference type="Proteomes" id="UP000663870">
    <property type="component" value="Unassembled WGS sequence"/>
</dbReference>
<evidence type="ECO:0000256" key="1">
    <source>
        <dbReference type="SAM" id="MobiDB-lite"/>
    </source>
</evidence>
<dbReference type="EMBL" id="CAJNOH010005888">
    <property type="protein sequence ID" value="CAF1413562.1"/>
    <property type="molecule type" value="Genomic_DNA"/>
</dbReference>
<dbReference type="Proteomes" id="UP000663854">
    <property type="component" value="Unassembled WGS sequence"/>
</dbReference>